<dbReference type="Proteomes" id="UP001198571">
    <property type="component" value="Unassembled WGS sequence"/>
</dbReference>
<keyword evidence="12" id="KW-0966">Cell projection</keyword>
<dbReference type="PANTHER" id="PTHR30435">
    <property type="entry name" value="FLAGELLAR PROTEIN"/>
    <property type="match status" value="1"/>
</dbReference>
<feature type="domain" description="Flagellar basal-body/hook protein C-terminal" evidence="10">
    <location>
        <begin position="215"/>
        <end position="259"/>
    </location>
</feature>
<comment type="caution">
    <text evidence="12">The sequence shown here is derived from an EMBL/GenBank/DDBJ whole genome shotgun (WGS) entry which is preliminary data.</text>
</comment>
<dbReference type="EMBL" id="JACDXX010000011">
    <property type="protein sequence ID" value="MCB5410862.1"/>
    <property type="molecule type" value="Genomic_DNA"/>
</dbReference>
<sequence length="261" mass="27261">MRALGIAASGMLAQQTNVDVISNNIANANTTGFKSGRAAFQDLLYQSERREGALVAADGAARPVGVDIGLGVATAGVVRLNTQGGLTETGNGLDVAIQGRGYFQVTLPDGSMAYTRAGNFSLSAEGEIVTLDGYLLDPGIAVPEDALSVEISPDGVVSARMADAVEPQQLGEITLAAFVNEQGLRPIGNNLLIQTPASGDPMLAQAGEEGFGTLRQNFLETSNVNVIQQITDLITAQRAYEMNSKAITTADQMMQTATQVR</sequence>
<keyword evidence="12" id="KW-0282">Flagellum</keyword>
<evidence type="ECO:0000313" key="13">
    <source>
        <dbReference type="Proteomes" id="UP001198571"/>
    </source>
</evidence>
<keyword evidence="4 8" id="KW-0975">Bacterial flagellum</keyword>
<dbReference type="InterPro" id="IPR053967">
    <property type="entry name" value="LlgE_F_G-like_D1"/>
</dbReference>
<protein>
    <recommendedName>
        <fullName evidence="3 7">Flagellar basal-body rod protein FlgG</fullName>
    </recommendedName>
    <alternativeName>
        <fullName evidence="6 8">Distal rod protein</fullName>
    </alternativeName>
</protein>
<dbReference type="InterPro" id="IPR020013">
    <property type="entry name" value="Flagellar_FlgE/F/G"/>
</dbReference>
<keyword evidence="12" id="KW-0969">Cilium</keyword>
<proteinExistence type="inferred from homology"/>
<evidence type="ECO:0000256" key="6">
    <source>
        <dbReference type="ARBA" id="ARBA00032912"/>
    </source>
</evidence>
<evidence type="ECO:0000259" key="9">
    <source>
        <dbReference type="Pfam" id="PF00460"/>
    </source>
</evidence>
<dbReference type="PANTHER" id="PTHR30435:SF19">
    <property type="entry name" value="FLAGELLAR BASAL-BODY ROD PROTEIN FLGG"/>
    <property type="match status" value="1"/>
</dbReference>
<evidence type="ECO:0000256" key="4">
    <source>
        <dbReference type="ARBA" id="ARBA00023143"/>
    </source>
</evidence>
<dbReference type="InterPro" id="IPR012834">
    <property type="entry name" value="FlgG_G_neg"/>
</dbReference>
<keyword evidence="13" id="KW-1185">Reference proteome</keyword>
<evidence type="ECO:0000259" key="11">
    <source>
        <dbReference type="Pfam" id="PF22692"/>
    </source>
</evidence>
<evidence type="ECO:0000256" key="5">
    <source>
        <dbReference type="ARBA" id="ARBA00025933"/>
    </source>
</evidence>
<dbReference type="InterPro" id="IPR019776">
    <property type="entry name" value="Flagellar_basal_body_rod_CS"/>
</dbReference>
<evidence type="ECO:0000256" key="7">
    <source>
        <dbReference type="NCBIfam" id="TIGR02488"/>
    </source>
</evidence>
<evidence type="ECO:0000313" key="12">
    <source>
        <dbReference type="EMBL" id="MCB5410862.1"/>
    </source>
</evidence>
<gene>
    <name evidence="12" type="primary">flgG</name>
    <name evidence="12" type="ORF">H0485_12740</name>
</gene>
<comment type="subunit">
    <text evidence="5 8">The basal body constitutes a major portion of the flagellar organelle and consists of four rings (L,P,S, and M) mounted on a central rod. The rod consists of about 26 subunits of FlgG in the distal portion, and FlgB, FlgC and FlgF are thought to build up the proximal portion of the rod with about 6 subunits each.</text>
</comment>
<name>A0ABS8CNB1_9RHOB</name>
<feature type="domain" description="Flagellar basal body rod protein N-terminal" evidence="9">
    <location>
        <begin position="6"/>
        <end position="34"/>
    </location>
</feature>
<comment type="subcellular location">
    <subcellularLocation>
        <location evidence="1 8">Bacterial flagellum basal body</location>
    </subcellularLocation>
</comment>
<dbReference type="NCBIfam" id="TIGR03506">
    <property type="entry name" value="FlgEFG_subfam"/>
    <property type="match status" value="2"/>
</dbReference>
<dbReference type="InterPro" id="IPR037925">
    <property type="entry name" value="FlgE/F/G-like"/>
</dbReference>
<comment type="similarity">
    <text evidence="2 8">Belongs to the flagella basal body rod proteins family.</text>
</comment>
<evidence type="ECO:0000256" key="2">
    <source>
        <dbReference type="ARBA" id="ARBA00009677"/>
    </source>
</evidence>
<accession>A0ABS8CNB1</accession>
<dbReference type="RefSeq" id="WP_226936132.1">
    <property type="nucleotide sequence ID" value="NZ_JACDXX010000011.1"/>
</dbReference>
<dbReference type="InterPro" id="IPR001444">
    <property type="entry name" value="Flag_bb_rod_N"/>
</dbReference>
<evidence type="ECO:0000256" key="8">
    <source>
        <dbReference type="RuleBase" id="RU362116"/>
    </source>
</evidence>
<reference evidence="12 13" key="1">
    <citation type="submission" date="2020-07" db="EMBL/GenBank/DDBJ databases">
        <title>Pseudogemmobacter sp. nov., isolated from poultry manure in Taiwan.</title>
        <authorList>
            <person name="Lin S.-Y."/>
            <person name="Tang Y.-S."/>
            <person name="Young C.-C."/>
        </authorList>
    </citation>
    <scope>NUCLEOTIDE SEQUENCE [LARGE SCALE GENOMIC DNA]</scope>
    <source>
        <strain evidence="12 13">CC-YST710</strain>
    </source>
</reference>
<dbReference type="Pfam" id="PF06429">
    <property type="entry name" value="Flg_bbr_C"/>
    <property type="match status" value="1"/>
</dbReference>
<evidence type="ECO:0000259" key="10">
    <source>
        <dbReference type="Pfam" id="PF06429"/>
    </source>
</evidence>
<dbReference type="SUPFAM" id="SSF117143">
    <property type="entry name" value="Flagellar hook protein flgE"/>
    <property type="match status" value="1"/>
</dbReference>
<evidence type="ECO:0000256" key="1">
    <source>
        <dbReference type="ARBA" id="ARBA00004117"/>
    </source>
</evidence>
<dbReference type="NCBIfam" id="TIGR02488">
    <property type="entry name" value="flgG_G_neg"/>
    <property type="match status" value="1"/>
</dbReference>
<feature type="domain" description="Flagellar hook protein FlgE/F/G-like D1" evidence="11">
    <location>
        <begin position="96"/>
        <end position="159"/>
    </location>
</feature>
<dbReference type="Pfam" id="PF22692">
    <property type="entry name" value="LlgE_F_G_D1"/>
    <property type="match status" value="1"/>
</dbReference>
<evidence type="ECO:0000256" key="3">
    <source>
        <dbReference type="ARBA" id="ARBA00017948"/>
    </source>
</evidence>
<organism evidence="12 13">
    <name type="scientific">Pseudogemmobacter faecipullorum</name>
    <dbReference type="NCBI Taxonomy" id="2755041"/>
    <lineage>
        <taxon>Bacteria</taxon>
        <taxon>Pseudomonadati</taxon>
        <taxon>Pseudomonadota</taxon>
        <taxon>Alphaproteobacteria</taxon>
        <taxon>Rhodobacterales</taxon>
        <taxon>Paracoccaceae</taxon>
        <taxon>Pseudogemmobacter</taxon>
    </lineage>
</organism>
<dbReference type="PROSITE" id="PS00588">
    <property type="entry name" value="FLAGELLA_BB_ROD"/>
    <property type="match status" value="1"/>
</dbReference>
<dbReference type="Pfam" id="PF00460">
    <property type="entry name" value="Flg_bb_rod"/>
    <property type="match status" value="1"/>
</dbReference>
<dbReference type="InterPro" id="IPR010930">
    <property type="entry name" value="Flg_bb/hook_C_dom"/>
</dbReference>